<reference evidence="2" key="1">
    <citation type="journal article" date="2017" name="Nature">
        <title>The sunflower genome provides insights into oil metabolism, flowering and Asterid evolution.</title>
        <authorList>
            <person name="Badouin H."/>
            <person name="Gouzy J."/>
            <person name="Grassa C.J."/>
            <person name="Murat F."/>
            <person name="Staton S.E."/>
            <person name="Cottret L."/>
            <person name="Lelandais-Briere C."/>
            <person name="Owens G.L."/>
            <person name="Carrere S."/>
            <person name="Mayjonade B."/>
            <person name="Legrand L."/>
            <person name="Gill N."/>
            <person name="Kane N.C."/>
            <person name="Bowers J.E."/>
            <person name="Hubner S."/>
            <person name="Bellec A."/>
            <person name="Berard A."/>
            <person name="Berges H."/>
            <person name="Blanchet N."/>
            <person name="Boniface M.C."/>
            <person name="Brunel D."/>
            <person name="Catrice O."/>
            <person name="Chaidir N."/>
            <person name="Claudel C."/>
            <person name="Donnadieu C."/>
            <person name="Faraut T."/>
            <person name="Fievet G."/>
            <person name="Helmstetter N."/>
            <person name="King M."/>
            <person name="Knapp S.J."/>
            <person name="Lai Z."/>
            <person name="Le Paslier M.C."/>
            <person name="Lippi Y."/>
            <person name="Lorenzon L."/>
            <person name="Mandel J.R."/>
            <person name="Marage G."/>
            <person name="Marchand G."/>
            <person name="Marquand E."/>
            <person name="Bret-Mestries E."/>
            <person name="Morien E."/>
            <person name="Nambeesan S."/>
            <person name="Nguyen T."/>
            <person name="Pegot-Espagnet P."/>
            <person name="Pouilly N."/>
            <person name="Raftis F."/>
            <person name="Sallet E."/>
            <person name="Schiex T."/>
            <person name="Thomas J."/>
            <person name="Vandecasteele C."/>
            <person name="Vares D."/>
            <person name="Vear F."/>
            <person name="Vautrin S."/>
            <person name="Crespi M."/>
            <person name="Mangin B."/>
            <person name="Burke J.M."/>
            <person name="Salse J."/>
            <person name="Munos S."/>
            <person name="Vincourt P."/>
            <person name="Rieseberg L.H."/>
            <person name="Langlade N.B."/>
        </authorList>
    </citation>
    <scope>NUCLEOTIDE SEQUENCE [LARGE SCALE GENOMIC DNA]</scope>
    <source>
        <strain evidence="2">cv. SF193</strain>
    </source>
</reference>
<dbReference type="InParanoid" id="A0A251RMY5"/>
<dbReference type="Proteomes" id="UP000215914">
    <property type="component" value="Chromosome 17"/>
</dbReference>
<evidence type="ECO:0000313" key="1">
    <source>
        <dbReference type="EMBL" id="OTF85696.1"/>
    </source>
</evidence>
<gene>
    <name evidence="1" type="ORF">HannXRQ_Chr17g0542721</name>
</gene>
<accession>A0A251RMY5</accession>
<name>A0A251RMY5_HELAN</name>
<sequence length="52" mass="5957">MPHTVDSPPSRLWWIERTTKRDLPRCVTTASHNFGSPETCLVHVGLELHSFI</sequence>
<evidence type="ECO:0000313" key="2">
    <source>
        <dbReference type="Proteomes" id="UP000215914"/>
    </source>
</evidence>
<keyword evidence="2" id="KW-1185">Reference proteome</keyword>
<dbReference type="EMBL" id="CM007906">
    <property type="protein sequence ID" value="OTF85696.1"/>
    <property type="molecule type" value="Genomic_DNA"/>
</dbReference>
<organism evidence="1 2">
    <name type="scientific">Helianthus annuus</name>
    <name type="common">Common sunflower</name>
    <dbReference type="NCBI Taxonomy" id="4232"/>
    <lineage>
        <taxon>Eukaryota</taxon>
        <taxon>Viridiplantae</taxon>
        <taxon>Streptophyta</taxon>
        <taxon>Embryophyta</taxon>
        <taxon>Tracheophyta</taxon>
        <taxon>Spermatophyta</taxon>
        <taxon>Magnoliopsida</taxon>
        <taxon>eudicotyledons</taxon>
        <taxon>Gunneridae</taxon>
        <taxon>Pentapetalae</taxon>
        <taxon>asterids</taxon>
        <taxon>campanulids</taxon>
        <taxon>Asterales</taxon>
        <taxon>Asteraceae</taxon>
        <taxon>Asteroideae</taxon>
        <taxon>Heliantheae alliance</taxon>
        <taxon>Heliantheae</taxon>
        <taxon>Helianthus</taxon>
    </lineage>
</organism>
<protein>
    <submittedName>
        <fullName evidence="1">Uncharacterized protein</fullName>
    </submittedName>
</protein>
<proteinExistence type="predicted"/>
<dbReference type="AlphaFoldDB" id="A0A251RMY5"/>